<dbReference type="Proteomes" id="UP001143856">
    <property type="component" value="Unassembled WGS sequence"/>
</dbReference>
<comment type="caution">
    <text evidence="1">The sequence shown here is derived from an EMBL/GenBank/DDBJ whole genome shotgun (WGS) entry which is preliminary data.</text>
</comment>
<name>A0ACC1NRB0_9PEZI</name>
<accession>A0ACC1NRB0</accession>
<gene>
    <name evidence="1" type="ORF">NUW58_g6712</name>
</gene>
<proteinExistence type="predicted"/>
<evidence type="ECO:0000313" key="2">
    <source>
        <dbReference type="Proteomes" id="UP001143856"/>
    </source>
</evidence>
<reference evidence="1" key="1">
    <citation type="submission" date="2022-10" db="EMBL/GenBank/DDBJ databases">
        <title>Genome Sequence of Xylaria curta.</title>
        <authorList>
            <person name="Buettner E."/>
        </authorList>
    </citation>
    <scope>NUCLEOTIDE SEQUENCE</scope>
    <source>
        <strain evidence="1">Babe10</strain>
    </source>
</reference>
<organism evidence="1 2">
    <name type="scientific">Xylaria curta</name>
    <dbReference type="NCBI Taxonomy" id="42375"/>
    <lineage>
        <taxon>Eukaryota</taxon>
        <taxon>Fungi</taxon>
        <taxon>Dikarya</taxon>
        <taxon>Ascomycota</taxon>
        <taxon>Pezizomycotina</taxon>
        <taxon>Sordariomycetes</taxon>
        <taxon>Xylariomycetidae</taxon>
        <taxon>Xylariales</taxon>
        <taxon>Xylariaceae</taxon>
        <taxon>Xylaria</taxon>
    </lineage>
</organism>
<dbReference type="EMBL" id="JAPDGR010001574">
    <property type="protein sequence ID" value="KAJ2981338.1"/>
    <property type="molecule type" value="Genomic_DNA"/>
</dbReference>
<keyword evidence="2" id="KW-1185">Reference proteome</keyword>
<evidence type="ECO:0000313" key="1">
    <source>
        <dbReference type="EMBL" id="KAJ2981338.1"/>
    </source>
</evidence>
<protein>
    <submittedName>
        <fullName evidence="1">Uncharacterized protein</fullName>
    </submittedName>
</protein>
<sequence>MLADNYADSVVSHISFTDPAIAADMSQWKKTSTSSQTDSNHADSPPGHKLPVPRTISRDVSGRSNGPHARLVIDRDVCVCVACLTHCRNNDALRKHGDREGHHPYGCVCGDTFNRLDVLQRHIASGNNVNSFSCSLCENARAFSRPDHLRQHLRTYHKIPAGRIPEDFAVGPACDAPAEGSTPLPPSLPSSILGGTKVGELTYTQQMDLGEHTLYAHNVPQGGLRVQQGPIEPVSVWTNNPYMQPPEMLGQYPQQNGFWQQGLVGVTQTCRGAPEDNIPASDLTFQADSGFGSGFNFGI</sequence>